<dbReference type="InterPro" id="IPR011010">
    <property type="entry name" value="DNA_brk_join_enz"/>
</dbReference>
<dbReference type="Pfam" id="PF13356">
    <property type="entry name" value="Arm-DNA-bind_3"/>
    <property type="match status" value="1"/>
</dbReference>
<dbReference type="PANTHER" id="PTHR30629">
    <property type="entry name" value="PROPHAGE INTEGRASE"/>
    <property type="match status" value="1"/>
</dbReference>
<evidence type="ECO:0000256" key="2">
    <source>
        <dbReference type="ARBA" id="ARBA00022908"/>
    </source>
</evidence>
<proteinExistence type="inferred from homology"/>
<dbReference type="Gene3D" id="1.10.443.10">
    <property type="entry name" value="Intergrase catalytic core"/>
    <property type="match status" value="1"/>
</dbReference>
<sequence>MPLLTVRAIEAHKPRPQAYKLTLDRGLQLRIAPDGTRTLLVRYTVKGQDGERQYRLPQDYGDGPGQIKLVAACAEAQRIRALAREGVDWPAAEVARLLAEAAAHKQAEREAGLTFEKALREYVEKKRRAKDGLPLKARTKADYVAMIEPGKVSRAGRKFADGELCPIADKLVSRITAEDIRSIYEKQRKRCERQAGYAMQVVRAVLRWHGVMVPNNPLGRDTAGRDRIVIAPSRGNPSPIPPERLGAWWRAACTSKREAADYYRFLLLTGCRGVEIQGSKRYHYEPIRVADVDLEGGRIVLRDTKNRTDHTLLLARQALAIARAHCKDKRPEDRLFEITDGRKTLATINAAAGTSVQGHGLRSTFASIAEELVSGAALKRMLNHAAGGDVTLGHYIGKGEAQLRAGWQTVADFVEAAAARGLKGQAQLDTSPQGGIEADAPRVTASPALDAAAAGQQRYAATRRHRAKRARQPSRAHVLA</sequence>
<keyword evidence="3" id="KW-0233">DNA recombination</keyword>
<dbReference type="PROSITE" id="PS51898">
    <property type="entry name" value="TYR_RECOMBINASE"/>
    <property type="match status" value="1"/>
</dbReference>
<dbReference type="EMBL" id="QFPP01000064">
    <property type="protein sequence ID" value="PZQ76068.1"/>
    <property type="molecule type" value="Genomic_DNA"/>
</dbReference>
<name>A0A2W5QFN7_VARPD</name>
<dbReference type="GO" id="GO:0003677">
    <property type="term" value="F:DNA binding"/>
    <property type="evidence" value="ECO:0007669"/>
    <property type="project" value="InterPro"/>
</dbReference>
<gene>
    <name evidence="5" type="ORF">DI563_07965</name>
</gene>
<dbReference type="SUPFAM" id="SSF56349">
    <property type="entry name" value="DNA breaking-rejoining enzymes"/>
    <property type="match status" value="1"/>
</dbReference>
<evidence type="ECO:0000313" key="6">
    <source>
        <dbReference type="Proteomes" id="UP000249135"/>
    </source>
</evidence>
<dbReference type="GO" id="GO:0015074">
    <property type="term" value="P:DNA integration"/>
    <property type="evidence" value="ECO:0007669"/>
    <property type="project" value="UniProtKB-KW"/>
</dbReference>
<dbReference type="GO" id="GO:0006310">
    <property type="term" value="P:DNA recombination"/>
    <property type="evidence" value="ECO:0007669"/>
    <property type="project" value="UniProtKB-KW"/>
</dbReference>
<dbReference type="InterPro" id="IPR038488">
    <property type="entry name" value="Integrase_DNA-bd_sf"/>
</dbReference>
<dbReference type="PANTHER" id="PTHR30629:SF2">
    <property type="entry name" value="PROPHAGE INTEGRASE INTS-RELATED"/>
    <property type="match status" value="1"/>
</dbReference>
<organism evidence="5 6">
    <name type="scientific">Variovorax paradoxus</name>
    <dbReference type="NCBI Taxonomy" id="34073"/>
    <lineage>
        <taxon>Bacteria</taxon>
        <taxon>Pseudomonadati</taxon>
        <taxon>Pseudomonadota</taxon>
        <taxon>Betaproteobacteria</taxon>
        <taxon>Burkholderiales</taxon>
        <taxon>Comamonadaceae</taxon>
        <taxon>Variovorax</taxon>
    </lineage>
</organism>
<dbReference type="InterPro" id="IPR025166">
    <property type="entry name" value="Integrase_DNA_bind_dom"/>
</dbReference>
<keyword evidence="2" id="KW-0229">DNA integration</keyword>
<comment type="similarity">
    <text evidence="1">Belongs to the 'phage' integrase family.</text>
</comment>
<comment type="caution">
    <text evidence="5">The sequence shown here is derived from an EMBL/GenBank/DDBJ whole genome shotgun (WGS) entry which is preliminary data.</text>
</comment>
<dbReference type="InterPro" id="IPR013762">
    <property type="entry name" value="Integrase-like_cat_sf"/>
</dbReference>
<dbReference type="AlphaFoldDB" id="A0A2W5QFN7"/>
<feature type="domain" description="Tyr recombinase" evidence="4">
    <location>
        <begin position="235"/>
        <end position="408"/>
    </location>
</feature>
<accession>A0A2W5QFN7</accession>
<evidence type="ECO:0000256" key="3">
    <source>
        <dbReference type="ARBA" id="ARBA00023172"/>
    </source>
</evidence>
<dbReference type="Proteomes" id="UP000249135">
    <property type="component" value="Unassembled WGS sequence"/>
</dbReference>
<dbReference type="InterPro" id="IPR050808">
    <property type="entry name" value="Phage_Integrase"/>
</dbReference>
<evidence type="ECO:0000313" key="5">
    <source>
        <dbReference type="EMBL" id="PZQ76068.1"/>
    </source>
</evidence>
<protein>
    <submittedName>
        <fullName evidence="5">Integrase</fullName>
    </submittedName>
</protein>
<evidence type="ECO:0000256" key="1">
    <source>
        <dbReference type="ARBA" id="ARBA00008857"/>
    </source>
</evidence>
<evidence type="ECO:0000259" key="4">
    <source>
        <dbReference type="PROSITE" id="PS51898"/>
    </source>
</evidence>
<dbReference type="InterPro" id="IPR002104">
    <property type="entry name" value="Integrase_catalytic"/>
</dbReference>
<reference evidence="5 6" key="1">
    <citation type="submission" date="2017-08" db="EMBL/GenBank/DDBJ databases">
        <title>Infants hospitalized years apart are colonized by the same room-sourced microbial strains.</title>
        <authorList>
            <person name="Brooks B."/>
            <person name="Olm M.R."/>
            <person name="Firek B.A."/>
            <person name="Baker R."/>
            <person name="Thomas B.C."/>
            <person name="Morowitz M.J."/>
            <person name="Banfield J.F."/>
        </authorList>
    </citation>
    <scope>NUCLEOTIDE SEQUENCE [LARGE SCALE GENOMIC DNA]</scope>
    <source>
        <strain evidence="5">S2_005_003_R2_41</strain>
    </source>
</reference>
<dbReference type="Gene3D" id="3.30.160.390">
    <property type="entry name" value="Integrase, DNA-binding domain"/>
    <property type="match status" value="1"/>
</dbReference>